<reference evidence="9" key="1">
    <citation type="journal article" date="2019" name="Int. J. Syst. Evol. Microbiol.">
        <title>The Global Catalogue of Microorganisms (GCM) 10K type strain sequencing project: providing services to taxonomists for standard genome sequencing and annotation.</title>
        <authorList>
            <consortium name="The Broad Institute Genomics Platform"/>
            <consortium name="The Broad Institute Genome Sequencing Center for Infectious Disease"/>
            <person name="Wu L."/>
            <person name="Ma J."/>
        </authorList>
    </citation>
    <scope>NUCLEOTIDE SEQUENCE [LARGE SCALE GENOMIC DNA]</scope>
    <source>
        <strain evidence="9">JCM 9092</strain>
    </source>
</reference>
<evidence type="ECO:0000256" key="4">
    <source>
        <dbReference type="ARBA" id="ARBA00023163"/>
    </source>
</evidence>
<dbReference type="PROSITE" id="PS50043">
    <property type="entry name" value="HTH_LUXR_2"/>
    <property type="match status" value="1"/>
</dbReference>
<evidence type="ECO:0000259" key="7">
    <source>
        <dbReference type="PROSITE" id="PS50110"/>
    </source>
</evidence>
<dbReference type="PRINTS" id="PR00038">
    <property type="entry name" value="HTHLUXR"/>
</dbReference>
<dbReference type="PANTHER" id="PTHR43214">
    <property type="entry name" value="TWO-COMPONENT RESPONSE REGULATOR"/>
    <property type="match status" value="1"/>
</dbReference>
<dbReference type="SUPFAM" id="SSF52172">
    <property type="entry name" value="CheY-like"/>
    <property type="match status" value="1"/>
</dbReference>
<feature type="domain" description="Response regulatory" evidence="7">
    <location>
        <begin position="2"/>
        <end position="123"/>
    </location>
</feature>
<sequence length="217" mass="23689">MRVVLAEDHFLLRDGITRLLQAFGHEVVAAVDNGPDLLKALTPATTPDIAIVDVRLPPDFTDDGLRASVKARAQTPTLPILLLSQYVEPLYARELMATGSTGIGYILKERVSNGADFIRTIERVAAGGTAMDPEVISKLLIRKTHDQADPMSRLTPREREVLECLAQGRSNAGTAEALFISEKAVAKHISNIFPKLGLPPSDTDNRRVLAVLTYLNR</sequence>
<protein>
    <submittedName>
        <fullName evidence="8">Response regulator</fullName>
    </submittedName>
</protein>
<dbReference type="CDD" id="cd06170">
    <property type="entry name" value="LuxR_C_like"/>
    <property type="match status" value="1"/>
</dbReference>
<dbReference type="Gene3D" id="3.40.50.2300">
    <property type="match status" value="1"/>
</dbReference>
<dbReference type="PROSITE" id="PS50110">
    <property type="entry name" value="RESPONSE_REGULATORY"/>
    <property type="match status" value="1"/>
</dbReference>
<dbReference type="InterPro" id="IPR000792">
    <property type="entry name" value="Tscrpt_reg_LuxR_C"/>
</dbReference>
<dbReference type="InterPro" id="IPR058245">
    <property type="entry name" value="NreC/VraR/RcsB-like_REC"/>
</dbReference>
<keyword evidence="3" id="KW-0238">DNA-binding</keyword>
<keyword evidence="4" id="KW-0804">Transcription</keyword>
<evidence type="ECO:0000256" key="5">
    <source>
        <dbReference type="PROSITE-ProRule" id="PRU00169"/>
    </source>
</evidence>
<evidence type="ECO:0000256" key="2">
    <source>
        <dbReference type="ARBA" id="ARBA00023015"/>
    </source>
</evidence>
<dbReference type="InterPro" id="IPR016032">
    <property type="entry name" value="Sig_transdc_resp-reg_C-effctor"/>
</dbReference>
<evidence type="ECO:0000313" key="9">
    <source>
        <dbReference type="Proteomes" id="UP001501637"/>
    </source>
</evidence>
<dbReference type="CDD" id="cd17535">
    <property type="entry name" value="REC_NarL-like"/>
    <property type="match status" value="1"/>
</dbReference>
<dbReference type="SUPFAM" id="SSF46894">
    <property type="entry name" value="C-terminal effector domain of the bipartite response regulators"/>
    <property type="match status" value="1"/>
</dbReference>
<dbReference type="Proteomes" id="UP001501637">
    <property type="component" value="Unassembled WGS sequence"/>
</dbReference>
<name>A0ABP6MHP9_9ACTN</name>
<dbReference type="EMBL" id="BAAAUG010000062">
    <property type="protein sequence ID" value="GAA3111032.1"/>
    <property type="molecule type" value="Genomic_DNA"/>
</dbReference>
<keyword evidence="1 5" id="KW-0597">Phosphoprotein</keyword>
<dbReference type="SMART" id="SM00448">
    <property type="entry name" value="REC"/>
    <property type="match status" value="1"/>
</dbReference>
<feature type="domain" description="HTH luxR-type" evidence="6">
    <location>
        <begin position="147"/>
        <end position="217"/>
    </location>
</feature>
<dbReference type="InterPro" id="IPR011006">
    <property type="entry name" value="CheY-like_superfamily"/>
</dbReference>
<dbReference type="InterPro" id="IPR039420">
    <property type="entry name" value="WalR-like"/>
</dbReference>
<keyword evidence="2" id="KW-0805">Transcription regulation</keyword>
<feature type="modified residue" description="4-aspartylphosphate" evidence="5">
    <location>
        <position position="53"/>
    </location>
</feature>
<dbReference type="RefSeq" id="WP_344522050.1">
    <property type="nucleotide sequence ID" value="NZ_BAAAUG010000062.1"/>
</dbReference>
<evidence type="ECO:0000259" key="6">
    <source>
        <dbReference type="PROSITE" id="PS50043"/>
    </source>
</evidence>
<accession>A0ABP6MHP9</accession>
<evidence type="ECO:0000313" key="8">
    <source>
        <dbReference type="EMBL" id="GAA3111032.1"/>
    </source>
</evidence>
<dbReference type="InterPro" id="IPR001789">
    <property type="entry name" value="Sig_transdc_resp-reg_receiver"/>
</dbReference>
<evidence type="ECO:0000256" key="3">
    <source>
        <dbReference type="ARBA" id="ARBA00023125"/>
    </source>
</evidence>
<keyword evidence="9" id="KW-1185">Reference proteome</keyword>
<dbReference type="Pfam" id="PF00072">
    <property type="entry name" value="Response_reg"/>
    <property type="match status" value="1"/>
</dbReference>
<comment type="caution">
    <text evidence="8">The sequence shown here is derived from an EMBL/GenBank/DDBJ whole genome shotgun (WGS) entry which is preliminary data.</text>
</comment>
<proteinExistence type="predicted"/>
<dbReference type="Pfam" id="PF00196">
    <property type="entry name" value="GerE"/>
    <property type="match status" value="1"/>
</dbReference>
<evidence type="ECO:0000256" key="1">
    <source>
        <dbReference type="ARBA" id="ARBA00022553"/>
    </source>
</evidence>
<gene>
    <name evidence="8" type="ORF">GCM10010449_36760</name>
</gene>
<dbReference type="SMART" id="SM00421">
    <property type="entry name" value="HTH_LUXR"/>
    <property type="match status" value="1"/>
</dbReference>
<dbReference type="PANTHER" id="PTHR43214:SF24">
    <property type="entry name" value="TRANSCRIPTIONAL REGULATORY PROTEIN NARL-RELATED"/>
    <property type="match status" value="1"/>
</dbReference>
<organism evidence="8 9">
    <name type="scientific">Streptomyces rectiviolaceus</name>
    <dbReference type="NCBI Taxonomy" id="332591"/>
    <lineage>
        <taxon>Bacteria</taxon>
        <taxon>Bacillati</taxon>
        <taxon>Actinomycetota</taxon>
        <taxon>Actinomycetes</taxon>
        <taxon>Kitasatosporales</taxon>
        <taxon>Streptomycetaceae</taxon>
        <taxon>Streptomyces</taxon>
    </lineage>
</organism>